<keyword evidence="1" id="KW-0175">Coiled coil</keyword>
<dbReference type="InterPro" id="IPR011055">
    <property type="entry name" value="Dup_hybrid_motif"/>
</dbReference>
<dbReference type="KEGG" id="tki:TKV_c01690"/>
<evidence type="ECO:0000256" key="1">
    <source>
        <dbReference type="SAM" id="Coils"/>
    </source>
</evidence>
<protein>
    <submittedName>
        <fullName evidence="5">Peptidase M23</fullName>
    </submittedName>
</protein>
<keyword evidence="3" id="KW-1133">Transmembrane helix</keyword>
<dbReference type="SUPFAM" id="SSF51261">
    <property type="entry name" value="Duplicated hybrid motif"/>
    <property type="match status" value="1"/>
</dbReference>
<evidence type="ECO:0000313" key="6">
    <source>
        <dbReference type="Proteomes" id="UP000029669"/>
    </source>
</evidence>
<dbReference type="RefSeq" id="WP_049684368.1">
    <property type="nucleotide sequence ID" value="NZ_CP009170.1"/>
</dbReference>
<evidence type="ECO:0000259" key="4">
    <source>
        <dbReference type="Pfam" id="PF01551"/>
    </source>
</evidence>
<dbReference type="eggNOG" id="COG0739">
    <property type="taxonomic scope" value="Bacteria"/>
</dbReference>
<evidence type="ECO:0000313" key="5">
    <source>
        <dbReference type="EMBL" id="AIS51374.1"/>
    </source>
</evidence>
<dbReference type="InterPro" id="IPR050570">
    <property type="entry name" value="Cell_wall_metabolism_enzyme"/>
</dbReference>
<dbReference type="Pfam" id="PF01551">
    <property type="entry name" value="Peptidase_M23"/>
    <property type="match status" value="1"/>
</dbReference>
<dbReference type="CDD" id="cd12797">
    <property type="entry name" value="M23_peptidase"/>
    <property type="match status" value="1"/>
</dbReference>
<dbReference type="InterPro" id="IPR016047">
    <property type="entry name" value="M23ase_b-sheet_dom"/>
</dbReference>
<organism evidence="5 6">
    <name type="scientific">Thermoanaerobacter kivui</name>
    <name type="common">Acetogenium kivui</name>
    <dbReference type="NCBI Taxonomy" id="2325"/>
    <lineage>
        <taxon>Bacteria</taxon>
        <taxon>Bacillati</taxon>
        <taxon>Bacillota</taxon>
        <taxon>Clostridia</taxon>
        <taxon>Thermoanaerobacterales</taxon>
        <taxon>Thermoanaerobacteraceae</taxon>
        <taxon>Thermoanaerobacter</taxon>
    </lineage>
</organism>
<dbReference type="HOGENOM" id="CLU_029425_11_1_9"/>
<dbReference type="PANTHER" id="PTHR21666">
    <property type="entry name" value="PEPTIDASE-RELATED"/>
    <property type="match status" value="1"/>
</dbReference>
<dbReference type="Proteomes" id="UP000029669">
    <property type="component" value="Chromosome"/>
</dbReference>
<dbReference type="PANTHER" id="PTHR21666:SF270">
    <property type="entry name" value="MUREIN HYDROLASE ACTIVATOR ENVC"/>
    <property type="match status" value="1"/>
</dbReference>
<evidence type="ECO:0000256" key="2">
    <source>
        <dbReference type="SAM" id="MobiDB-lite"/>
    </source>
</evidence>
<feature type="domain" description="M23ase beta-sheet core" evidence="4">
    <location>
        <begin position="176"/>
        <end position="273"/>
    </location>
</feature>
<keyword evidence="6" id="KW-1185">Reference proteome</keyword>
<name>A0A097ANH8_THEKI</name>
<dbReference type="EMBL" id="CP009170">
    <property type="protein sequence ID" value="AIS51374.1"/>
    <property type="molecule type" value="Genomic_DNA"/>
</dbReference>
<keyword evidence="3" id="KW-0812">Transmembrane</keyword>
<dbReference type="GO" id="GO:0004222">
    <property type="term" value="F:metalloendopeptidase activity"/>
    <property type="evidence" value="ECO:0007669"/>
    <property type="project" value="TreeGrafter"/>
</dbReference>
<dbReference type="STRING" id="2325.TKV_c01690"/>
<keyword evidence="3" id="KW-0472">Membrane</keyword>
<dbReference type="Gene3D" id="2.70.70.10">
    <property type="entry name" value="Glucose Permease (Domain IIA)"/>
    <property type="match status" value="1"/>
</dbReference>
<feature type="transmembrane region" description="Helical" evidence="3">
    <location>
        <begin position="16"/>
        <end position="35"/>
    </location>
</feature>
<accession>A0A097ANH8</accession>
<sequence length="278" mass="30901">MKIKKENLIKFFDRKGFYIVLFLCVVVVGATAVYVTNNNLKKLAELKKAQQEEINSVVESNWDYEEDLKQAKEEKTNDNLAATMTQGPKEDKGVVSSNDTADKKEEKTNTAYESPAKSNVTGTKVKAVLTTTQPAKTEKQIASSALVLLKPVDGEIILEFAKDKLVYSKTLDEWTTHKGIDIKAPVGSPVLAAMEGIVTKVYKDERLGNTVDIKSGKFETRYANLEEDISVKEGDKVEKGQQIGKVGKSAKFEIAEEPHVHFELLENGVHIDPSVYFK</sequence>
<dbReference type="OrthoDB" id="9801106at2"/>
<reference evidence="6" key="1">
    <citation type="journal article" date="2015" name="Genome Announc.">
        <title>Whole-Genome Sequences of 80 Environmental and Clinical Isolates of Burkholderia pseudomallei.</title>
        <authorList>
            <person name="Johnson S.L."/>
            <person name="Baker A.L."/>
            <person name="Chain P.S."/>
            <person name="Currie B.J."/>
            <person name="Daligault H.E."/>
            <person name="Davenport K.W."/>
            <person name="Davis C.B."/>
            <person name="Inglis T.J."/>
            <person name="Kaestli M."/>
            <person name="Koren S."/>
            <person name="Mayo M."/>
            <person name="Merritt A.J."/>
            <person name="Price E.P."/>
            <person name="Sarovich D.S."/>
            <person name="Warner J."/>
            <person name="Rosovitz M.J."/>
        </authorList>
    </citation>
    <scope>NUCLEOTIDE SEQUENCE [LARGE SCALE GENOMIC DNA]</scope>
    <source>
        <strain evidence="6">DSM 2030</strain>
    </source>
</reference>
<evidence type="ECO:0000256" key="3">
    <source>
        <dbReference type="SAM" id="Phobius"/>
    </source>
</evidence>
<gene>
    <name evidence="5" type="ORF">TKV_c01690</name>
</gene>
<feature type="region of interest" description="Disordered" evidence="2">
    <location>
        <begin position="82"/>
        <end position="117"/>
    </location>
</feature>
<proteinExistence type="predicted"/>
<dbReference type="AlphaFoldDB" id="A0A097ANH8"/>
<feature type="coiled-coil region" evidence="1">
    <location>
        <begin position="40"/>
        <end position="74"/>
    </location>
</feature>